<proteinExistence type="predicted"/>
<feature type="compositionally biased region" description="Basic and acidic residues" evidence="1">
    <location>
        <begin position="47"/>
        <end position="59"/>
    </location>
</feature>
<dbReference type="Pfam" id="PF02557">
    <property type="entry name" value="VanY"/>
    <property type="match status" value="1"/>
</dbReference>
<dbReference type="EMBL" id="BJWH01000003">
    <property type="protein sequence ID" value="GEL97315.1"/>
    <property type="molecule type" value="Genomic_DNA"/>
</dbReference>
<protein>
    <recommendedName>
        <fullName evidence="2">D-alanyl-D-alanine carboxypeptidase-like core domain-containing protein</fullName>
    </recommendedName>
</protein>
<feature type="region of interest" description="Disordered" evidence="1">
    <location>
        <begin position="1"/>
        <end position="20"/>
    </location>
</feature>
<evidence type="ECO:0000256" key="1">
    <source>
        <dbReference type="SAM" id="MobiDB-lite"/>
    </source>
</evidence>
<evidence type="ECO:0000313" key="4">
    <source>
        <dbReference type="Proteomes" id="UP000321049"/>
    </source>
</evidence>
<evidence type="ECO:0000259" key="2">
    <source>
        <dbReference type="Pfam" id="PF02557"/>
    </source>
</evidence>
<feature type="region of interest" description="Disordered" evidence="1">
    <location>
        <begin position="40"/>
        <end position="59"/>
    </location>
</feature>
<dbReference type="AlphaFoldDB" id="A0A511JH99"/>
<feature type="domain" description="D-alanyl-D-alanine carboxypeptidase-like core" evidence="2">
    <location>
        <begin position="117"/>
        <end position="202"/>
    </location>
</feature>
<dbReference type="GO" id="GO:0006508">
    <property type="term" value="P:proteolysis"/>
    <property type="evidence" value="ECO:0007669"/>
    <property type="project" value="InterPro"/>
</dbReference>
<comment type="caution">
    <text evidence="3">The sequence shown here is derived from an EMBL/GenBank/DDBJ whole genome shotgun (WGS) entry which is preliminary data.</text>
</comment>
<keyword evidence="4" id="KW-1185">Reference proteome</keyword>
<dbReference type="InterPro" id="IPR003709">
    <property type="entry name" value="VanY-like_core_dom"/>
</dbReference>
<dbReference type="CDD" id="cd14814">
    <property type="entry name" value="Peptidase_M15"/>
    <property type="match status" value="1"/>
</dbReference>
<sequence length="211" mass="22354">MFVALQPWGDPGPAQASAVAGTGPTTLQVLSTADSLAPPASLLSAENPREGGDAASRMADRTELSDCTGIFSGRGSNGRLLKSDLCDLWQKPYRDRADAVVTITDLNSVYTARFGDPICLSSGYRSIEEQAALRSQKGGLAAPAGQSNHGWGLAVDLCPEAYAGERGRWLHDVGPVYGWANPDWAHRGGDGPYEPWHWEFVPGVEALADGS</sequence>
<organism evidence="3 4">
    <name type="scientific">Cellulomonas terrae</name>
    <dbReference type="NCBI Taxonomy" id="311234"/>
    <lineage>
        <taxon>Bacteria</taxon>
        <taxon>Bacillati</taxon>
        <taxon>Actinomycetota</taxon>
        <taxon>Actinomycetes</taxon>
        <taxon>Micrococcales</taxon>
        <taxon>Cellulomonadaceae</taxon>
        <taxon>Cellulomonas</taxon>
    </lineage>
</organism>
<dbReference type="InterPro" id="IPR009045">
    <property type="entry name" value="Zn_M74/Hedgehog-like"/>
</dbReference>
<dbReference type="GO" id="GO:0008233">
    <property type="term" value="F:peptidase activity"/>
    <property type="evidence" value="ECO:0007669"/>
    <property type="project" value="InterPro"/>
</dbReference>
<evidence type="ECO:0000313" key="3">
    <source>
        <dbReference type="EMBL" id="GEL97315.1"/>
    </source>
</evidence>
<reference evidence="3 4" key="1">
    <citation type="submission" date="2019-07" db="EMBL/GenBank/DDBJ databases">
        <title>Whole genome shotgun sequence of Cellulomonas terrae NBRC 100819.</title>
        <authorList>
            <person name="Hosoyama A."/>
            <person name="Uohara A."/>
            <person name="Ohji S."/>
            <person name="Ichikawa N."/>
        </authorList>
    </citation>
    <scope>NUCLEOTIDE SEQUENCE [LARGE SCALE GENOMIC DNA]</scope>
    <source>
        <strain evidence="3 4">NBRC 100819</strain>
    </source>
</reference>
<name>A0A511JH99_9CELL</name>
<dbReference type="Proteomes" id="UP000321049">
    <property type="component" value="Unassembled WGS sequence"/>
</dbReference>
<gene>
    <name evidence="3" type="ORF">CTE05_08620</name>
</gene>
<dbReference type="Gene3D" id="3.30.1380.10">
    <property type="match status" value="1"/>
</dbReference>
<accession>A0A511JH99</accession>
<dbReference type="SUPFAM" id="SSF55166">
    <property type="entry name" value="Hedgehog/DD-peptidase"/>
    <property type="match status" value="1"/>
</dbReference>